<accession>A0A399EJK5</accession>
<dbReference type="RefSeq" id="WP_119314963.1">
    <property type="nucleotide sequence ID" value="NZ_QXDL01000067.1"/>
</dbReference>
<evidence type="ECO:0000313" key="2">
    <source>
        <dbReference type="Proteomes" id="UP000265715"/>
    </source>
</evidence>
<proteinExistence type="predicted"/>
<comment type="caution">
    <text evidence="1">The sequence shown here is derived from an EMBL/GenBank/DDBJ whole genome shotgun (WGS) entry which is preliminary data.</text>
</comment>
<reference evidence="1 2" key="1">
    <citation type="submission" date="2018-08" db="EMBL/GenBank/DDBJ databases">
        <title>Meiothermus terrae DSM 26712 genome sequencing project.</title>
        <authorList>
            <person name="Da Costa M.S."/>
            <person name="Albuquerque L."/>
            <person name="Raposo P."/>
            <person name="Froufe H.J.C."/>
            <person name="Barroso C.S."/>
            <person name="Egas C."/>
        </authorList>
    </citation>
    <scope>NUCLEOTIDE SEQUENCE [LARGE SCALE GENOMIC DNA]</scope>
    <source>
        <strain evidence="1 2">DSM 26712</strain>
    </source>
</reference>
<keyword evidence="2" id="KW-1185">Reference proteome</keyword>
<dbReference type="EMBL" id="QXDL01000067">
    <property type="protein sequence ID" value="RIH84847.1"/>
    <property type="molecule type" value="Genomic_DNA"/>
</dbReference>
<dbReference type="Proteomes" id="UP000265715">
    <property type="component" value="Unassembled WGS sequence"/>
</dbReference>
<dbReference type="AlphaFoldDB" id="A0A399EJK5"/>
<organism evidence="1 2">
    <name type="scientific">Calidithermus terrae</name>
    <dbReference type="NCBI Taxonomy" id="1408545"/>
    <lineage>
        <taxon>Bacteria</taxon>
        <taxon>Thermotogati</taxon>
        <taxon>Deinococcota</taxon>
        <taxon>Deinococci</taxon>
        <taxon>Thermales</taxon>
        <taxon>Thermaceae</taxon>
        <taxon>Calidithermus</taxon>
    </lineage>
</organism>
<protein>
    <submittedName>
        <fullName evidence="1">Uncharacterized protein</fullName>
    </submittedName>
</protein>
<name>A0A399EJK5_9DEIN</name>
<sequence length="152" mass="16221">MSRKIVYNGVEYSSPEEMPPEAQQAYRRMMDLLGDAGGAGTPDLLEGVLEGAHPVGIRSVERSYVINGQRYDSLEAVPPERRAQLEDALAEAERALGEEAAAPLHGFMAQGQAPGAAPSGPGFLEQAWRVLRVLLALAALGWLLSRIAANLG</sequence>
<gene>
    <name evidence="1" type="ORF">Mterra_01856</name>
</gene>
<evidence type="ECO:0000313" key="1">
    <source>
        <dbReference type="EMBL" id="RIH84847.1"/>
    </source>
</evidence>